<keyword evidence="4" id="KW-0863">Zinc-finger</keyword>
<evidence type="ECO:0000313" key="9">
    <source>
        <dbReference type="EMBL" id="POY72855.1"/>
    </source>
</evidence>
<dbReference type="Pfam" id="PF00271">
    <property type="entry name" value="Helicase_C"/>
    <property type="match status" value="1"/>
</dbReference>
<evidence type="ECO:0000259" key="6">
    <source>
        <dbReference type="PROSITE" id="PS50089"/>
    </source>
</evidence>
<feature type="region of interest" description="Disordered" evidence="5">
    <location>
        <begin position="1718"/>
        <end position="1740"/>
    </location>
</feature>
<dbReference type="GO" id="GO:0016787">
    <property type="term" value="F:hydrolase activity"/>
    <property type="evidence" value="ECO:0007669"/>
    <property type="project" value="UniProtKB-KW"/>
</dbReference>
<feature type="compositionally biased region" description="Basic residues" evidence="5">
    <location>
        <begin position="1180"/>
        <end position="1199"/>
    </location>
</feature>
<dbReference type="GO" id="GO:0008270">
    <property type="term" value="F:zinc ion binding"/>
    <property type="evidence" value="ECO:0007669"/>
    <property type="project" value="UniProtKB-KW"/>
</dbReference>
<dbReference type="CDD" id="cd18793">
    <property type="entry name" value="SF2_C_SNF"/>
    <property type="match status" value="1"/>
</dbReference>
<feature type="domain" description="Helicase C-terminal" evidence="8">
    <location>
        <begin position="1493"/>
        <end position="1664"/>
    </location>
</feature>
<dbReference type="SMART" id="SM00184">
    <property type="entry name" value="RING"/>
    <property type="match status" value="1"/>
</dbReference>
<feature type="compositionally biased region" description="Basic and acidic residues" evidence="5">
    <location>
        <begin position="322"/>
        <end position="339"/>
    </location>
</feature>
<dbReference type="PANTHER" id="PTHR45865">
    <property type="entry name" value="E3 UBIQUITIN-PROTEIN LIGASE SHPRH FAMILY MEMBER"/>
    <property type="match status" value="1"/>
</dbReference>
<evidence type="ECO:0000256" key="3">
    <source>
        <dbReference type="ARBA" id="ARBA00022840"/>
    </source>
</evidence>
<feature type="region of interest" description="Disordered" evidence="5">
    <location>
        <begin position="1141"/>
        <end position="1203"/>
    </location>
</feature>
<dbReference type="InterPro" id="IPR000330">
    <property type="entry name" value="SNF2_N"/>
</dbReference>
<evidence type="ECO:0000256" key="4">
    <source>
        <dbReference type="PROSITE-ProRule" id="PRU00175"/>
    </source>
</evidence>
<feature type="compositionally biased region" description="Acidic residues" evidence="5">
    <location>
        <begin position="25"/>
        <end position="35"/>
    </location>
</feature>
<dbReference type="EMBL" id="PJQD01000046">
    <property type="protein sequence ID" value="POY72855.1"/>
    <property type="molecule type" value="Genomic_DNA"/>
</dbReference>
<keyword evidence="1" id="KW-0547">Nucleotide-binding</keyword>
<dbReference type="InterPro" id="IPR027417">
    <property type="entry name" value="P-loop_NTPase"/>
</dbReference>
<dbReference type="InterPro" id="IPR001841">
    <property type="entry name" value="Znf_RING"/>
</dbReference>
<evidence type="ECO:0000256" key="1">
    <source>
        <dbReference type="ARBA" id="ARBA00022741"/>
    </source>
</evidence>
<organism evidence="9 10">
    <name type="scientific">Rhodotorula taiwanensis</name>
    <dbReference type="NCBI Taxonomy" id="741276"/>
    <lineage>
        <taxon>Eukaryota</taxon>
        <taxon>Fungi</taxon>
        <taxon>Dikarya</taxon>
        <taxon>Basidiomycota</taxon>
        <taxon>Pucciniomycotina</taxon>
        <taxon>Microbotryomycetes</taxon>
        <taxon>Sporidiobolales</taxon>
        <taxon>Sporidiobolaceae</taxon>
        <taxon>Rhodotorula</taxon>
    </lineage>
</organism>
<feature type="region of interest" description="Disordered" evidence="5">
    <location>
        <begin position="20"/>
        <end position="63"/>
    </location>
</feature>
<accession>A0A2S5B7X3</accession>
<feature type="region of interest" description="Disordered" evidence="5">
    <location>
        <begin position="1763"/>
        <end position="1804"/>
    </location>
</feature>
<dbReference type="SMART" id="SM00487">
    <property type="entry name" value="DEXDc"/>
    <property type="match status" value="1"/>
</dbReference>
<dbReference type="InterPro" id="IPR013083">
    <property type="entry name" value="Znf_RING/FYVE/PHD"/>
</dbReference>
<feature type="domain" description="RING-type" evidence="6">
    <location>
        <begin position="1381"/>
        <end position="1419"/>
    </location>
</feature>
<keyword evidence="3" id="KW-0067">ATP-binding</keyword>
<dbReference type="InterPro" id="IPR014001">
    <property type="entry name" value="Helicase_ATP-bd"/>
</dbReference>
<dbReference type="GO" id="GO:0005524">
    <property type="term" value="F:ATP binding"/>
    <property type="evidence" value="ECO:0007669"/>
    <property type="project" value="InterPro"/>
</dbReference>
<proteinExistence type="predicted"/>
<keyword evidence="4" id="KW-0479">Metal-binding</keyword>
<evidence type="ECO:0000313" key="10">
    <source>
        <dbReference type="Proteomes" id="UP000237144"/>
    </source>
</evidence>
<gene>
    <name evidence="9" type="ORF">BMF94_4110</name>
</gene>
<keyword evidence="10" id="KW-1185">Reference proteome</keyword>
<feature type="region of interest" description="Disordered" evidence="5">
    <location>
        <begin position="295"/>
        <end position="363"/>
    </location>
</feature>
<dbReference type="InterPro" id="IPR001650">
    <property type="entry name" value="Helicase_C-like"/>
</dbReference>
<feature type="compositionally biased region" description="Acidic residues" evidence="5">
    <location>
        <begin position="1155"/>
        <end position="1175"/>
    </location>
</feature>
<evidence type="ECO:0000259" key="7">
    <source>
        <dbReference type="PROSITE" id="PS51192"/>
    </source>
</evidence>
<reference evidence="9 10" key="1">
    <citation type="journal article" date="2018" name="Front. Microbiol.">
        <title>Prospects for Fungal Bioremediation of Acidic Radioactive Waste Sites: Characterization and Genome Sequence of Rhodotorula taiwanensis MD1149.</title>
        <authorList>
            <person name="Tkavc R."/>
            <person name="Matrosova V.Y."/>
            <person name="Grichenko O.E."/>
            <person name="Gostincar C."/>
            <person name="Volpe R.P."/>
            <person name="Klimenkova P."/>
            <person name="Gaidamakova E.K."/>
            <person name="Zhou C.E."/>
            <person name="Stewart B.J."/>
            <person name="Lyman M.G."/>
            <person name="Malfatti S.A."/>
            <person name="Rubinfeld B."/>
            <person name="Courtot M."/>
            <person name="Singh J."/>
            <person name="Dalgard C.L."/>
            <person name="Hamilton T."/>
            <person name="Frey K.G."/>
            <person name="Gunde-Cimerman N."/>
            <person name="Dugan L."/>
            <person name="Daly M.J."/>
        </authorList>
    </citation>
    <scope>NUCLEOTIDE SEQUENCE [LARGE SCALE GENOMIC DNA]</scope>
    <source>
        <strain evidence="9 10">MD1149</strain>
    </source>
</reference>
<dbReference type="Proteomes" id="UP000237144">
    <property type="component" value="Unassembled WGS sequence"/>
</dbReference>
<sequence>MAPVQHVFQDALAAAVKDACRAESQDDMPASDDSIEIVSAGRKRNAASPAPDGPARKKKANGNSELHPVLKLDLHFEPPPTTEVAVRKVLSKYGKHLVDSGGTVPLCDVVYHHARDSAKTPHRLYLRHADTNAALVELDPIDSACPAARTWVQWITPPPLTKSGKPYKRPKNASRAQKRDPNAVVPNGAGGLVDALAYLGDSDGQGVSVKYAFLLEVDTEDNESEAGTIRFHLTFDVSVDPADFFSALYTRSRRILIDHLLPSTNPLGPGATPEAPDEASVDFFYACLRRAPRTSNGLPISPGSSPAKTPEGRATPIETDEERQTRLRREAKGKQRAIEPDEADEAVDRTGDFDQEGAAGDEDELIYPDGLSVKLMPFQARSVRWMLAREGKRIKPRKPVKLPIIDARTGDVVKERELWLNRTLLSFTESDPVDIVGASGAATPIKPESDGEDEAVQEKASRKVVGGREGHGLLAEEVGLGKTVEALSLILTHRDDDRRKLPAYFNPVTNSEVQPCGATLIIAPTAIVGQWESEIARLAPDLRVLRYEGVKSLKDKQDKKFLASRYDVFLTTFDVLRKEVAFARAPTQRGLRNKREVRYRRSLLVELDFLRVLMDEAQMVGDAYGPTSETASLISRRFSWAVTSTPLRDKIADIKPLLTFLRVEPIASGTASIQRLLEETTSFKRLWNEIGERTLKSQVQHELFLPQQIRYMVPIEFTSVERFYYDQRYHEALTMLGLDEEGRPSHNPFAPDRVWEADKGEMLRALTTLRQLCTHPQLGASNKEALGRVLKTVDEVYAAMREKAVSEIQSEQRAMLQARVKRAQYEMWDKEDTEERFQRALDLFKAATNEVEPIITEVTNEIHSTWQARKKDPARDGSNEPTDKGVAGALELGYRSETVEDNQLMTETERAVSARVSALRNRLRDLLFVKHSSLFFSGHACFNMKRSEEETQFYQTAERLRQTILQPYENAVERAQTALKRQLDAREADHELSVEDFELRFDSKGHGLRAIKTFEDATLTSDLMNGYAELLYSYRDMIIQMLFKAVSIAGDDATGEEYEERAALQERLNVYLEAYTVLVGEWTYGVDGTRSALSDQYKAEMSAYLYKQEVLPVPGSPPPGGVEPDEPIDNVEDAVKDALMKVAGPSGRSGKQVSTEEDDEEEEAPADADDGDFEDESGKKKQGGKRKPKQKKEKTRVQAKRGANLKANSYKDFLAPSLESGHAPADVLRYELLVERLEAKGEDNEFAEVTPLRQLIKTLKEAEDNAGSNREEKLLERERTRLQGYLASLGKVADRLRAELSDFNKAFNARVTYFANLQQISDEVADPDMDSKNWRGLLIEIESLRQEELEHKAAIESKQSRRRYLDNLNSPDAREEAETTCPICSEHFTQGVLTNCGHLTCSACFRRWHSQSKNCALCKQQLGAGSYTTVSYKRAPSPALRDENDTPQNYLDSHGVEHAFETTAPKLSEIDDELHSTISSIETAAPLSSKSDFIVKHVKYIRRRDPDAKIVIFSNWQEALSLLMEAFTRNGVQYIRLEGATGKGKKEGVVKRFQEDPDIAAFLLHTKSQAAGLNLTVARYVFLVEPLLHPSLESTDAEADFSHAPKQLQAVARVHRITQTKDTFVYKYAVNDTVDRRVEELRASQNTSLFVASKGVNAAKESRLVQQTERASAAARQAAKTDELIDDEDQLAQILLAPSAFQNLQRSLLPDRLRTQDHVARARSAGETPQPEAGGSGHAAVGAIHAPGAAAAPAAVAGIAAAGRAAQRDDAEEYEAFAARRGDDDAIEVEGEGVAEAGPSGLMR</sequence>
<dbReference type="PROSITE" id="PS50089">
    <property type="entry name" value="ZF_RING_2"/>
    <property type="match status" value="1"/>
</dbReference>
<name>A0A2S5B7X3_9BASI</name>
<evidence type="ECO:0000256" key="5">
    <source>
        <dbReference type="SAM" id="MobiDB-lite"/>
    </source>
</evidence>
<dbReference type="CDD" id="cd16449">
    <property type="entry name" value="RING-HC"/>
    <property type="match status" value="1"/>
</dbReference>
<dbReference type="PROSITE" id="PS51192">
    <property type="entry name" value="HELICASE_ATP_BIND_1"/>
    <property type="match status" value="1"/>
</dbReference>
<dbReference type="InterPro" id="IPR049730">
    <property type="entry name" value="SNF2/RAD54-like_C"/>
</dbReference>
<keyword evidence="2" id="KW-0378">Hydrolase</keyword>
<dbReference type="SUPFAM" id="SSF57850">
    <property type="entry name" value="RING/U-box"/>
    <property type="match status" value="1"/>
</dbReference>
<dbReference type="InterPro" id="IPR052583">
    <property type="entry name" value="ATP-helicase/E3_Ub-Ligase"/>
</dbReference>
<dbReference type="SUPFAM" id="SSF52540">
    <property type="entry name" value="P-loop containing nucleoside triphosphate hydrolases"/>
    <property type="match status" value="2"/>
</dbReference>
<dbReference type="Gene3D" id="3.30.40.10">
    <property type="entry name" value="Zinc/RING finger domain, C3HC4 (zinc finger)"/>
    <property type="match status" value="1"/>
</dbReference>
<keyword evidence="4" id="KW-0862">Zinc</keyword>
<feature type="compositionally biased region" description="Polar residues" evidence="5">
    <location>
        <begin position="295"/>
        <end position="307"/>
    </location>
</feature>
<feature type="region of interest" description="Disordered" evidence="5">
    <location>
        <begin position="866"/>
        <end position="886"/>
    </location>
</feature>
<dbReference type="Pfam" id="PF26021">
    <property type="entry name" value="Ferritin_C144_05"/>
    <property type="match status" value="1"/>
</dbReference>
<dbReference type="PROSITE" id="PS51194">
    <property type="entry name" value="HELICASE_CTER"/>
    <property type="match status" value="1"/>
</dbReference>
<evidence type="ECO:0000256" key="2">
    <source>
        <dbReference type="ARBA" id="ARBA00022801"/>
    </source>
</evidence>
<feature type="compositionally biased region" description="Acidic residues" evidence="5">
    <location>
        <begin position="353"/>
        <end position="363"/>
    </location>
</feature>
<dbReference type="Gene3D" id="3.40.50.300">
    <property type="entry name" value="P-loop containing nucleotide triphosphate hydrolases"/>
    <property type="match status" value="1"/>
</dbReference>
<feature type="domain" description="Helicase ATP-binding" evidence="7">
    <location>
        <begin position="463"/>
        <end position="664"/>
    </location>
</feature>
<dbReference type="PANTHER" id="PTHR45865:SF1">
    <property type="entry name" value="E3 UBIQUITIN-PROTEIN LIGASE SHPRH"/>
    <property type="match status" value="1"/>
</dbReference>
<dbReference type="Pfam" id="PF13920">
    <property type="entry name" value="zf-C3HC4_3"/>
    <property type="match status" value="1"/>
</dbReference>
<protein>
    <submittedName>
        <fullName evidence="9">Uncharacterized protein</fullName>
    </submittedName>
</protein>
<comment type="caution">
    <text evidence="9">The sequence shown here is derived from an EMBL/GenBank/DDBJ whole genome shotgun (WGS) entry which is preliminary data.</text>
</comment>
<dbReference type="InterPro" id="IPR038718">
    <property type="entry name" value="SNF2-like_sf"/>
</dbReference>
<dbReference type="InterPro" id="IPR059033">
    <property type="entry name" value="C144_05_dom"/>
</dbReference>
<feature type="region of interest" description="Disordered" evidence="5">
    <location>
        <begin position="161"/>
        <end position="185"/>
    </location>
</feature>
<evidence type="ECO:0000259" key="8">
    <source>
        <dbReference type="PROSITE" id="PS51194"/>
    </source>
</evidence>
<feature type="compositionally biased region" description="Basic and acidic residues" evidence="5">
    <location>
        <begin position="869"/>
        <end position="883"/>
    </location>
</feature>
<dbReference type="STRING" id="741276.A0A2S5B7X3"/>
<dbReference type="Pfam" id="PF00176">
    <property type="entry name" value="SNF2-rel_dom"/>
    <property type="match status" value="1"/>
</dbReference>
<dbReference type="OrthoDB" id="5330228at2759"/>
<dbReference type="Gene3D" id="3.40.50.10810">
    <property type="entry name" value="Tandem AAA-ATPase domain"/>
    <property type="match status" value="1"/>
</dbReference>